<dbReference type="Proteomes" id="UP000886998">
    <property type="component" value="Unassembled WGS sequence"/>
</dbReference>
<evidence type="ECO:0000313" key="1">
    <source>
        <dbReference type="EMBL" id="GFY41593.1"/>
    </source>
</evidence>
<reference evidence="1" key="1">
    <citation type="submission" date="2020-08" db="EMBL/GenBank/DDBJ databases">
        <title>Multicomponent nature underlies the extraordinary mechanical properties of spider dragline silk.</title>
        <authorList>
            <person name="Kono N."/>
            <person name="Nakamura H."/>
            <person name="Mori M."/>
            <person name="Yoshida Y."/>
            <person name="Ohtoshi R."/>
            <person name="Malay A.D."/>
            <person name="Moran D.A.P."/>
            <person name="Tomita M."/>
            <person name="Numata K."/>
            <person name="Arakawa K."/>
        </authorList>
    </citation>
    <scope>NUCLEOTIDE SEQUENCE</scope>
</reference>
<evidence type="ECO:0000313" key="2">
    <source>
        <dbReference type="Proteomes" id="UP000886998"/>
    </source>
</evidence>
<dbReference type="AlphaFoldDB" id="A0A8X6WUJ5"/>
<dbReference type="EMBL" id="BMAV01002586">
    <property type="protein sequence ID" value="GFY41593.1"/>
    <property type="molecule type" value="Genomic_DNA"/>
</dbReference>
<protein>
    <submittedName>
        <fullName evidence="1">Uncharacterized protein</fullName>
    </submittedName>
</protein>
<name>A0A8X6WUJ5_9ARAC</name>
<comment type="caution">
    <text evidence="1">The sequence shown here is derived from an EMBL/GenBank/DDBJ whole genome shotgun (WGS) entry which is preliminary data.</text>
</comment>
<gene>
    <name evidence="1" type="ORF">TNIN_266551</name>
</gene>
<organism evidence="1 2">
    <name type="scientific">Trichonephila inaurata madagascariensis</name>
    <dbReference type="NCBI Taxonomy" id="2747483"/>
    <lineage>
        <taxon>Eukaryota</taxon>
        <taxon>Metazoa</taxon>
        <taxon>Ecdysozoa</taxon>
        <taxon>Arthropoda</taxon>
        <taxon>Chelicerata</taxon>
        <taxon>Arachnida</taxon>
        <taxon>Araneae</taxon>
        <taxon>Araneomorphae</taxon>
        <taxon>Entelegynae</taxon>
        <taxon>Araneoidea</taxon>
        <taxon>Nephilidae</taxon>
        <taxon>Trichonephila</taxon>
        <taxon>Trichonephila inaurata</taxon>
    </lineage>
</organism>
<sequence length="91" mass="10347">MHNKADLFNTYNSNSPYSMIIRHTKQRISFRNYGKHSISLGTVTCSTSSQRALVDRLCDATEMTLTVNTRPNTHTFETLVHHDLAIDTTFA</sequence>
<proteinExistence type="predicted"/>
<accession>A0A8X6WUJ5</accession>
<keyword evidence="2" id="KW-1185">Reference proteome</keyword>